<accession>A0A9N9WK29</accession>
<reference evidence="2" key="2">
    <citation type="submission" date="2022-10" db="EMBL/GenBank/DDBJ databases">
        <authorList>
            <consortium name="ENA_rothamsted_submissions"/>
            <consortium name="culmorum"/>
            <person name="King R."/>
        </authorList>
    </citation>
    <scope>NUCLEOTIDE SEQUENCE</scope>
</reference>
<dbReference type="EMBL" id="OU893337">
    <property type="protein sequence ID" value="CAG9794042.1"/>
    <property type="molecule type" value="Genomic_DNA"/>
</dbReference>
<dbReference type="AlphaFoldDB" id="A0A9N9WK29"/>
<dbReference type="OrthoDB" id="7479140at2759"/>
<feature type="region of interest" description="Disordered" evidence="1">
    <location>
        <begin position="338"/>
        <end position="384"/>
    </location>
</feature>
<protein>
    <submittedName>
        <fullName evidence="2">Uncharacterized protein</fullName>
    </submittedName>
</protein>
<organism evidence="2 3">
    <name type="scientific">Diatraea saccharalis</name>
    <name type="common">sugarcane borer</name>
    <dbReference type="NCBI Taxonomy" id="40085"/>
    <lineage>
        <taxon>Eukaryota</taxon>
        <taxon>Metazoa</taxon>
        <taxon>Ecdysozoa</taxon>
        <taxon>Arthropoda</taxon>
        <taxon>Hexapoda</taxon>
        <taxon>Insecta</taxon>
        <taxon>Pterygota</taxon>
        <taxon>Neoptera</taxon>
        <taxon>Endopterygota</taxon>
        <taxon>Lepidoptera</taxon>
        <taxon>Glossata</taxon>
        <taxon>Ditrysia</taxon>
        <taxon>Pyraloidea</taxon>
        <taxon>Crambidae</taxon>
        <taxon>Crambinae</taxon>
        <taxon>Diatraea</taxon>
    </lineage>
</organism>
<proteinExistence type="predicted"/>
<dbReference type="Proteomes" id="UP001153714">
    <property type="component" value="Chromosome 6"/>
</dbReference>
<feature type="region of interest" description="Disordered" evidence="1">
    <location>
        <begin position="398"/>
        <end position="427"/>
    </location>
</feature>
<feature type="compositionally biased region" description="Polar residues" evidence="1">
    <location>
        <begin position="338"/>
        <end position="357"/>
    </location>
</feature>
<feature type="compositionally biased region" description="Low complexity" evidence="1">
    <location>
        <begin position="358"/>
        <end position="375"/>
    </location>
</feature>
<name>A0A9N9WK29_9NEOP</name>
<evidence type="ECO:0000256" key="1">
    <source>
        <dbReference type="SAM" id="MobiDB-lite"/>
    </source>
</evidence>
<evidence type="ECO:0000313" key="3">
    <source>
        <dbReference type="Proteomes" id="UP001153714"/>
    </source>
</evidence>
<reference evidence="2" key="1">
    <citation type="submission" date="2021-12" db="EMBL/GenBank/DDBJ databases">
        <authorList>
            <person name="King R."/>
        </authorList>
    </citation>
    <scope>NUCLEOTIDE SEQUENCE</scope>
</reference>
<evidence type="ECO:0000313" key="2">
    <source>
        <dbReference type="EMBL" id="CAG9794042.1"/>
    </source>
</evidence>
<sequence>MYYDSDDYVFTYNSDYIEYHTDSSEFDETDYYMILGDNSLRNRKMDCIETEMYYSRSEENKYLLDNLRKIDYLWQNETDKTSQSTCKDCAVQADQKYSFPSKKSGKFCDKIDGNITNIQVTQSKLAMMRDKIIPCLSSIFCRSNTKRLEKKSHKSTTKDDFCQVYFLNNKKKRKMKEPGQDFSVQSNSTDDDVEKTPVLLKPHNLPLLENKLDEYSFDSCDSPMSLEIAKTKMKQAVEKELKNYYLKKQYVRRNKEQQAPPRNNFNLYSTTQTTQAKSLKNRFDQFGYDVMPSNSSVFWEYLVDKINNKKHKNNNNSPGGILKPCHCINSQQCPSVANQNTRAQPVKDSGTQNQSSATCPCKSSPTSNTPTNTSDPKFKQTKKDNAINTSKIECKCHSKGSGTTPASASGSPQSPATSGDVNRPCQEPHDKIKATLQEKYKGEILCIHNPPCILINGCLNLPPVKAQNSPMVWPVTQETSYDLESYITKNPITDQACQYQSSKMEYHQYDLQMIPKEMKEKITQSICNHDPPCEFVPSCYKPNFDLKLNDSCIHVPNCPKMPECLLEDSIFKECDHQPKCPELYACQQTTDKKYLETCTENVGAQVKPSSKIECRHERPCIMIPKCLGKLMCEGYVPYDAIPDCVHQPTCEMIPACCRKSAKMVSVYCQYPAPCRIV</sequence>
<feature type="compositionally biased region" description="Low complexity" evidence="1">
    <location>
        <begin position="400"/>
        <end position="419"/>
    </location>
</feature>
<keyword evidence="3" id="KW-1185">Reference proteome</keyword>
<gene>
    <name evidence="2" type="ORF">DIATSA_LOCUS11443</name>
</gene>